<evidence type="ECO:0000313" key="1">
    <source>
        <dbReference type="EMBL" id="EGZ18242.1"/>
    </source>
</evidence>
<evidence type="ECO:0008006" key="3">
    <source>
        <dbReference type="Google" id="ProtNLM"/>
    </source>
</evidence>
<accession>G4ZJM2</accession>
<dbReference type="OMA" id="TGPARIN"/>
<dbReference type="InParanoid" id="G4ZJM2"/>
<sequence length="455" mass="51107">MRSEISLAVENINTLKDTVNKIQPGTLVFPSEDLYPKWDVTGPAPDDALKEFTTAELETRIEKCLKQKETPAYSGEDSDDIEVFALNMISWYAAYGLYFKNPQVDLRVAQLMMNHTRGKAKTWYLCGFKGTKTWTAILVASFFDCKQGTRSLDVYMEEFVRLGNTDDVSEQYKMVLFKKGLKSTKLRELLQVREFDSLDDLLDGARGLNPKDADTGPARINAKPAKKPRCSSTRCLETGHTADTCWALHPDLKPQWLLNREKAGYNSMAAPAPPIQLPSTTDTKLWEVLTAIQTDLQFKLTGPTDGILGPDEANDNLDSWVFDPGKTNNAKYFVENTQVATDWSRNLIKEVGCVCNGELLTRGSAFFDEGADFCGVSEEFLRKNELIDFVVDKGTFEVTFGNGKTESIPNRTISLSIFVDEMSSFDFEFNVCLIPNGCDLMMGVPWKRKMQPIID</sequence>
<keyword evidence="2" id="KW-1185">Reference proteome</keyword>
<dbReference type="EMBL" id="JH159154">
    <property type="protein sequence ID" value="EGZ18242.1"/>
    <property type="molecule type" value="Genomic_DNA"/>
</dbReference>
<dbReference type="GeneID" id="20657649"/>
<evidence type="ECO:0000313" key="2">
    <source>
        <dbReference type="Proteomes" id="UP000002640"/>
    </source>
</evidence>
<proteinExistence type="predicted"/>
<organism evidence="1 2">
    <name type="scientific">Phytophthora sojae (strain P6497)</name>
    <name type="common">Soybean stem and root rot agent</name>
    <name type="synonym">Phytophthora megasperma f. sp. glycines</name>
    <dbReference type="NCBI Taxonomy" id="1094619"/>
    <lineage>
        <taxon>Eukaryota</taxon>
        <taxon>Sar</taxon>
        <taxon>Stramenopiles</taxon>
        <taxon>Oomycota</taxon>
        <taxon>Peronosporomycetes</taxon>
        <taxon>Peronosporales</taxon>
        <taxon>Peronosporaceae</taxon>
        <taxon>Phytophthora</taxon>
    </lineage>
</organism>
<protein>
    <recommendedName>
        <fullName evidence="3">Retrotransposon gag domain-containing protein</fullName>
    </recommendedName>
</protein>
<dbReference type="RefSeq" id="XP_009527300.1">
    <property type="nucleotide sequence ID" value="XM_009529005.1"/>
</dbReference>
<gene>
    <name evidence="1" type="ORF">PHYSODRAFT_499074</name>
</gene>
<reference evidence="1 2" key="1">
    <citation type="journal article" date="2006" name="Science">
        <title>Phytophthora genome sequences uncover evolutionary origins and mechanisms of pathogenesis.</title>
        <authorList>
            <person name="Tyler B.M."/>
            <person name="Tripathy S."/>
            <person name="Zhang X."/>
            <person name="Dehal P."/>
            <person name="Jiang R.H."/>
            <person name="Aerts A."/>
            <person name="Arredondo F.D."/>
            <person name="Baxter L."/>
            <person name="Bensasson D."/>
            <person name="Beynon J.L."/>
            <person name="Chapman J."/>
            <person name="Damasceno C.M."/>
            <person name="Dorrance A.E."/>
            <person name="Dou D."/>
            <person name="Dickerman A.W."/>
            <person name="Dubchak I.L."/>
            <person name="Garbelotto M."/>
            <person name="Gijzen M."/>
            <person name="Gordon S.G."/>
            <person name="Govers F."/>
            <person name="Grunwald N.J."/>
            <person name="Huang W."/>
            <person name="Ivors K.L."/>
            <person name="Jones R.W."/>
            <person name="Kamoun S."/>
            <person name="Krampis K."/>
            <person name="Lamour K.H."/>
            <person name="Lee M.K."/>
            <person name="McDonald W.H."/>
            <person name="Medina M."/>
            <person name="Meijer H.J."/>
            <person name="Nordberg E.K."/>
            <person name="Maclean D.J."/>
            <person name="Ospina-Giraldo M.D."/>
            <person name="Morris P.F."/>
            <person name="Phuntumart V."/>
            <person name="Putnam N.H."/>
            <person name="Rash S."/>
            <person name="Rose J.K."/>
            <person name="Sakihama Y."/>
            <person name="Salamov A.A."/>
            <person name="Savidor A."/>
            <person name="Scheuring C.F."/>
            <person name="Smith B.M."/>
            <person name="Sobral B.W."/>
            <person name="Terry A."/>
            <person name="Torto-Alalibo T.A."/>
            <person name="Win J."/>
            <person name="Xu Z."/>
            <person name="Zhang H."/>
            <person name="Grigoriev I.V."/>
            <person name="Rokhsar D.S."/>
            <person name="Boore J.L."/>
        </authorList>
    </citation>
    <scope>NUCLEOTIDE SEQUENCE [LARGE SCALE GENOMIC DNA]</scope>
    <source>
        <strain evidence="1 2">P6497</strain>
    </source>
</reference>
<dbReference type="AlphaFoldDB" id="G4ZJM2"/>
<dbReference type="KEGG" id="psoj:PHYSODRAFT_499074"/>
<dbReference type="Proteomes" id="UP000002640">
    <property type="component" value="Unassembled WGS sequence"/>
</dbReference>
<name>G4ZJM2_PHYSP</name>